<feature type="signal peptide" evidence="2">
    <location>
        <begin position="1"/>
        <end position="26"/>
    </location>
</feature>
<organism evidence="3 4">
    <name type="scientific">Streptomyces niveus</name>
    <name type="common">Streptomyces spheroides</name>
    <dbReference type="NCBI Taxonomy" id="193462"/>
    <lineage>
        <taxon>Bacteria</taxon>
        <taxon>Bacillati</taxon>
        <taxon>Actinomycetota</taxon>
        <taxon>Actinomycetes</taxon>
        <taxon>Kitasatosporales</taxon>
        <taxon>Streptomycetaceae</taxon>
        <taxon>Streptomyces</taxon>
    </lineage>
</organism>
<evidence type="ECO:0008006" key="5">
    <source>
        <dbReference type="Google" id="ProtNLM"/>
    </source>
</evidence>
<dbReference type="OrthoDB" id="4321801at2"/>
<sequence length="234" mass="23863">MRHRTASTIVLGITAALALAGCSPSAAPTTPSGSDSAAQRPDDKGDTKQNAVPMTSAQLRERLLNVNDLGTGYTRKPDRPSGGDADVAVLGCPALDELGADAATGSGGGLDFPRSAKAAFAHSSGGEVTEELYSDAAGKLSDGTSRIFDAMTGCPSYQVLAGSTPIDITTQEIPAPRLGDERWSHLLTFSSEGADIVVKQTAIRDGSVLLIVSGSPALVDRHLDTALAKATATG</sequence>
<feature type="chain" id="PRO_5012504969" description="Secreted protein" evidence="2">
    <location>
        <begin position="27"/>
        <end position="234"/>
    </location>
</feature>
<dbReference type="EMBL" id="CP018047">
    <property type="protein sequence ID" value="AQU70242.1"/>
    <property type="molecule type" value="Genomic_DNA"/>
</dbReference>
<gene>
    <name evidence="3" type="ORF">BBN63_32740</name>
</gene>
<evidence type="ECO:0000256" key="2">
    <source>
        <dbReference type="SAM" id="SignalP"/>
    </source>
</evidence>
<evidence type="ECO:0000313" key="3">
    <source>
        <dbReference type="EMBL" id="AQU70242.1"/>
    </source>
</evidence>
<feature type="compositionally biased region" description="Low complexity" evidence="1">
    <location>
        <begin position="24"/>
        <end position="38"/>
    </location>
</feature>
<accession>A0A1U9R169</accession>
<dbReference type="KEGG" id="snw:BBN63_32740"/>
<dbReference type="RefSeq" id="WP_078078923.1">
    <property type="nucleotide sequence ID" value="NZ_CP018047.1"/>
</dbReference>
<feature type="region of interest" description="Disordered" evidence="1">
    <location>
        <begin position="24"/>
        <end position="54"/>
    </location>
</feature>
<evidence type="ECO:0000313" key="4">
    <source>
        <dbReference type="Proteomes" id="UP000189677"/>
    </source>
</evidence>
<protein>
    <recommendedName>
        <fullName evidence="5">Secreted protein</fullName>
    </recommendedName>
</protein>
<dbReference type="AlphaFoldDB" id="A0A1U9R169"/>
<dbReference type="Proteomes" id="UP000189677">
    <property type="component" value="Chromosome"/>
</dbReference>
<keyword evidence="2" id="KW-0732">Signal</keyword>
<reference evidence="3 4" key="1">
    <citation type="submission" date="2016-11" db="EMBL/GenBank/DDBJ databases">
        <title>Complete genome sequence of Streptomyces niveus SCSIO 3406.</title>
        <authorList>
            <person name="Zhu Q."/>
            <person name="Cheng W."/>
            <person name="Song Y."/>
            <person name="Li Q."/>
            <person name="Ju J."/>
        </authorList>
    </citation>
    <scope>NUCLEOTIDE SEQUENCE [LARGE SCALE GENOMIC DNA]</scope>
    <source>
        <strain evidence="3 4">SCSIO 3406</strain>
    </source>
</reference>
<evidence type="ECO:0000256" key="1">
    <source>
        <dbReference type="SAM" id="MobiDB-lite"/>
    </source>
</evidence>
<dbReference type="PROSITE" id="PS51257">
    <property type="entry name" value="PROKAR_LIPOPROTEIN"/>
    <property type="match status" value="1"/>
</dbReference>
<keyword evidence="4" id="KW-1185">Reference proteome</keyword>
<proteinExistence type="predicted"/>
<name>A0A1U9R169_STRNV</name>